<evidence type="ECO:0000313" key="2">
    <source>
        <dbReference type="EMBL" id="KIY71602.1"/>
    </source>
</evidence>
<feature type="region of interest" description="Disordered" evidence="1">
    <location>
        <begin position="138"/>
        <end position="204"/>
    </location>
</feature>
<dbReference type="AlphaFoldDB" id="A0A0D7BM94"/>
<feature type="region of interest" description="Disordered" evidence="1">
    <location>
        <begin position="39"/>
        <end position="60"/>
    </location>
</feature>
<sequence length="252" mass="27855">MPFPTNTVEILDDVWNPKASIIHVEAVDPDDAYWNSYGDEEGEDHGLHDAHTAKHPDTTHNSEDAYWAQYSSVHGTADSTIPSPMPERRRAPHVHETSHLHEDYLGVAHAQNSFMRRNQHAIDLSDRLHALNERVESFPLPGDEDEEDMPGLVHPYSSDEESTAASAQARDEEEESMPELVNRDSTDTQSSAAQARDEVIVPTTAGPMSREVDIALKEAIRGVYGLWKMGAGNGSADNGEFVELVKEAVHGL</sequence>
<reference evidence="2 3" key="1">
    <citation type="journal article" date="2015" name="Fungal Genet. Biol.">
        <title>Evolution of novel wood decay mechanisms in Agaricales revealed by the genome sequences of Fistulina hepatica and Cylindrobasidium torrendii.</title>
        <authorList>
            <person name="Floudas D."/>
            <person name="Held B.W."/>
            <person name="Riley R."/>
            <person name="Nagy L.G."/>
            <person name="Koehler G."/>
            <person name="Ransdell A.S."/>
            <person name="Younus H."/>
            <person name="Chow J."/>
            <person name="Chiniquy J."/>
            <person name="Lipzen A."/>
            <person name="Tritt A."/>
            <person name="Sun H."/>
            <person name="Haridas S."/>
            <person name="LaButti K."/>
            <person name="Ohm R.A."/>
            <person name="Kues U."/>
            <person name="Blanchette R.A."/>
            <person name="Grigoriev I.V."/>
            <person name="Minto R.E."/>
            <person name="Hibbett D.S."/>
        </authorList>
    </citation>
    <scope>NUCLEOTIDE SEQUENCE [LARGE SCALE GENOMIC DNA]</scope>
    <source>
        <strain evidence="2 3">FP15055 ss-10</strain>
    </source>
</reference>
<evidence type="ECO:0000313" key="3">
    <source>
        <dbReference type="Proteomes" id="UP000054007"/>
    </source>
</evidence>
<dbReference type="Proteomes" id="UP000054007">
    <property type="component" value="Unassembled WGS sequence"/>
</dbReference>
<keyword evidence="3" id="KW-1185">Reference proteome</keyword>
<gene>
    <name evidence="2" type="ORF">CYLTODRAFT_109767</name>
</gene>
<proteinExistence type="predicted"/>
<evidence type="ECO:0000256" key="1">
    <source>
        <dbReference type="SAM" id="MobiDB-lite"/>
    </source>
</evidence>
<accession>A0A0D7BM94</accession>
<organism evidence="2 3">
    <name type="scientific">Cylindrobasidium torrendii FP15055 ss-10</name>
    <dbReference type="NCBI Taxonomy" id="1314674"/>
    <lineage>
        <taxon>Eukaryota</taxon>
        <taxon>Fungi</taxon>
        <taxon>Dikarya</taxon>
        <taxon>Basidiomycota</taxon>
        <taxon>Agaricomycotina</taxon>
        <taxon>Agaricomycetes</taxon>
        <taxon>Agaricomycetidae</taxon>
        <taxon>Agaricales</taxon>
        <taxon>Marasmiineae</taxon>
        <taxon>Physalacriaceae</taxon>
        <taxon>Cylindrobasidium</taxon>
    </lineage>
</organism>
<dbReference type="STRING" id="1314674.A0A0D7BM94"/>
<feature type="compositionally biased region" description="Basic and acidic residues" evidence="1">
    <location>
        <begin position="44"/>
        <end position="60"/>
    </location>
</feature>
<name>A0A0D7BM94_9AGAR</name>
<dbReference type="EMBL" id="KN880452">
    <property type="protein sequence ID" value="KIY71602.1"/>
    <property type="molecule type" value="Genomic_DNA"/>
</dbReference>
<protein>
    <submittedName>
        <fullName evidence="2">Uncharacterized protein</fullName>
    </submittedName>
</protein>
<dbReference type="OrthoDB" id="2270193at2759"/>